<evidence type="ECO:0000256" key="1">
    <source>
        <dbReference type="ARBA" id="ARBA00022741"/>
    </source>
</evidence>
<dbReference type="GO" id="GO:0000166">
    <property type="term" value="F:nucleotide binding"/>
    <property type="evidence" value="ECO:0007669"/>
    <property type="project" value="UniProtKB-KW"/>
</dbReference>
<dbReference type="EMBL" id="VEVO01000002">
    <property type="protein sequence ID" value="KAF0045137.1"/>
    <property type="molecule type" value="Genomic_DNA"/>
</dbReference>
<dbReference type="AlphaFoldDB" id="A0A6A4TEU7"/>
<dbReference type="SUPFAM" id="SSF54197">
    <property type="entry name" value="HIT-like"/>
    <property type="match status" value="1"/>
</dbReference>
<comment type="caution">
    <text evidence="5">The sequence shown here is derived from an EMBL/GenBank/DDBJ whole genome shotgun (WGS) entry which is preliminary data.</text>
</comment>
<dbReference type="InterPro" id="IPR036265">
    <property type="entry name" value="HIT-like_sf"/>
</dbReference>
<dbReference type="Gene3D" id="3.30.428.10">
    <property type="entry name" value="HIT-like"/>
    <property type="match status" value="1"/>
</dbReference>
<sequence>MVETGKEILQKNDVTDLSDVRFGFHWPPFCSVAHLHLHVLAPASQMGFISRLVYRMNSYWFITADQLIGFLNSKGETN</sequence>
<evidence type="ECO:0000313" key="6">
    <source>
        <dbReference type="Proteomes" id="UP000438429"/>
    </source>
</evidence>
<comment type="similarity">
    <text evidence="4">Belongs to the HINT family.</text>
</comment>
<gene>
    <name evidence="5" type="ORF">F2P81_001666</name>
</gene>
<evidence type="ECO:0000256" key="4">
    <source>
        <dbReference type="ARBA" id="ARBA00025764"/>
    </source>
</evidence>
<comment type="catalytic activity">
    <reaction evidence="3">
        <text>adenosine 5'-phosphoramidate + H2O = NH4(+) + AMP</text>
        <dbReference type="Rhea" id="RHEA:67916"/>
        <dbReference type="ChEBI" id="CHEBI:15377"/>
        <dbReference type="ChEBI" id="CHEBI:28938"/>
        <dbReference type="ChEBI" id="CHEBI:57890"/>
        <dbReference type="ChEBI" id="CHEBI:456215"/>
    </reaction>
</comment>
<organism evidence="5 6">
    <name type="scientific">Scophthalmus maximus</name>
    <name type="common">Turbot</name>
    <name type="synonym">Psetta maxima</name>
    <dbReference type="NCBI Taxonomy" id="52904"/>
    <lineage>
        <taxon>Eukaryota</taxon>
        <taxon>Metazoa</taxon>
        <taxon>Chordata</taxon>
        <taxon>Craniata</taxon>
        <taxon>Vertebrata</taxon>
        <taxon>Euteleostomi</taxon>
        <taxon>Actinopterygii</taxon>
        <taxon>Neopterygii</taxon>
        <taxon>Teleostei</taxon>
        <taxon>Neoteleostei</taxon>
        <taxon>Acanthomorphata</taxon>
        <taxon>Carangaria</taxon>
        <taxon>Pleuronectiformes</taxon>
        <taxon>Pleuronectoidei</taxon>
        <taxon>Scophthalmidae</taxon>
        <taxon>Scophthalmus</taxon>
    </lineage>
</organism>
<dbReference type="PANTHER" id="PTHR12486:SF5">
    <property type="entry name" value="ADENOSINE 5'-MONOPHOSPHORAMIDASE HINT3"/>
    <property type="match status" value="1"/>
</dbReference>
<dbReference type="PANTHER" id="PTHR12486">
    <property type="entry name" value="APRATAXIN-RELATED"/>
    <property type="match status" value="1"/>
</dbReference>
<evidence type="ECO:0000256" key="3">
    <source>
        <dbReference type="ARBA" id="ARBA00024472"/>
    </source>
</evidence>
<keyword evidence="2" id="KW-0378">Hydrolase</keyword>
<evidence type="ECO:0000313" key="5">
    <source>
        <dbReference type="EMBL" id="KAF0045137.1"/>
    </source>
</evidence>
<dbReference type="Pfam" id="PF11969">
    <property type="entry name" value="DcpS_C"/>
    <property type="match status" value="1"/>
</dbReference>
<dbReference type="GO" id="GO:0016787">
    <property type="term" value="F:hydrolase activity"/>
    <property type="evidence" value="ECO:0007669"/>
    <property type="project" value="UniProtKB-KW"/>
</dbReference>
<dbReference type="Proteomes" id="UP000438429">
    <property type="component" value="Unassembled WGS sequence"/>
</dbReference>
<proteinExistence type="inferred from homology"/>
<accession>A0A6A4TEU7</accession>
<name>A0A6A4TEU7_SCOMX</name>
<evidence type="ECO:0000256" key="2">
    <source>
        <dbReference type="ARBA" id="ARBA00022801"/>
    </source>
</evidence>
<evidence type="ECO:0008006" key="7">
    <source>
        <dbReference type="Google" id="ProtNLM"/>
    </source>
</evidence>
<protein>
    <recommendedName>
        <fullName evidence="7">Histidine triad nucleotide-binding protein 3</fullName>
    </recommendedName>
</protein>
<keyword evidence="1" id="KW-0547">Nucleotide-binding</keyword>
<reference evidence="5 6" key="1">
    <citation type="submission" date="2019-06" db="EMBL/GenBank/DDBJ databases">
        <title>Draft genomes of female and male turbot (Scophthalmus maximus).</title>
        <authorList>
            <person name="Xu H."/>
            <person name="Xu X.-W."/>
            <person name="Shao C."/>
            <person name="Chen S."/>
        </authorList>
    </citation>
    <scope>NUCLEOTIDE SEQUENCE [LARGE SCALE GENOMIC DNA]</scope>
    <source>
        <strain evidence="5">Ysfricsl-2016a</strain>
        <tissue evidence="5">Blood</tissue>
    </source>
</reference>